<dbReference type="OrthoDB" id="2692158at2759"/>
<dbReference type="Proteomes" id="UP000683000">
    <property type="component" value="Unassembled WGS sequence"/>
</dbReference>
<evidence type="ECO:0000313" key="1">
    <source>
        <dbReference type="EMBL" id="KAG6371801.1"/>
    </source>
</evidence>
<accession>A0A8I2YGV7</accession>
<reference evidence="1" key="1">
    <citation type="submission" date="2021-03" db="EMBL/GenBank/DDBJ databases">
        <title>Evolutionary innovations through gain and loss of genes in the ectomycorrhizal Boletales.</title>
        <authorList>
            <person name="Wu G."/>
            <person name="Miyauchi S."/>
            <person name="Morin E."/>
            <person name="Yang Z.-L."/>
            <person name="Xu J."/>
            <person name="Martin F.M."/>
        </authorList>
    </citation>
    <scope>NUCLEOTIDE SEQUENCE</scope>
    <source>
        <strain evidence="1">BR01</strain>
    </source>
</reference>
<dbReference type="EMBL" id="JAGFBS010000032">
    <property type="protein sequence ID" value="KAG6371801.1"/>
    <property type="molecule type" value="Genomic_DNA"/>
</dbReference>
<keyword evidence="2" id="KW-1185">Reference proteome</keyword>
<organism evidence="1 2">
    <name type="scientific">Boletus reticuloceps</name>
    <dbReference type="NCBI Taxonomy" id="495285"/>
    <lineage>
        <taxon>Eukaryota</taxon>
        <taxon>Fungi</taxon>
        <taxon>Dikarya</taxon>
        <taxon>Basidiomycota</taxon>
        <taxon>Agaricomycotina</taxon>
        <taxon>Agaricomycetes</taxon>
        <taxon>Agaricomycetidae</taxon>
        <taxon>Boletales</taxon>
        <taxon>Boletineae</taxon>
        <taxon>Boletaceae</taxon>
        <taxon>Boletoideae</taxon>
        <taxon>Boletus</taxon>
    </lineage>
</organism>
<evidence type="ECO:0000313" key="2">
    <source>
        <dbReference type="Proteomes" id="UP000683000"/>
    </source>
</evidence>
<gene>
    <name evidence="1" type="ORF">JVT61DRAFT_9156</name>
</gene>
<sequence length="200" mass="22420">MTVARTTTSASAVTNDGYNWLHHIKHWNILAGGQAGERPGCNLDSTSLGLLASCKGNDTRFSSPLGFKLLLLSQLTYPAARRTSARNLGRIFGTGRSRRGNPWTWRPATACTLLFRICNTHGRERGNGYYEYESHFLRQSTMVANDKVGIRVTDVTLGWRRLPVDFYAVVHHSGLEWRTENKSPSMHDDVVEWDGSPIPM</sequence>
<dbReference type="AlphaFoldDB" id="A0A8I2YGV7"/>
<protein>
    <submittedName>
        <fullName evidence="1">Uncharacterized protein</fullName>
    </submittedName>
</protein>
<proteinExistence type="predicted"/>
<name>A0A8I2YGV7_9AGAM</name>
<comment type="caution">
    <text evidence="1">The sequence shown here is derived from an EMBL/GenBank/DDBJ whole genome shotgun (WGS) entry which is preliminary data.</text>
</comment>